<dbReference type="InterPro" id="IPR036259">
    <property type="entry name" value="MFS_trans_sf"/>
</dbReference>
<evidence type="ECO:0000256" key="4">
    <source>
        <dbReference type="ARBA" id="ARBA00022692"/>
    </source>
</evidence>
<evidence type="ECO:0000256" key="6">
    <source>
        <dbReference type="ARBA" id="ARBA00023136"/>
    </source>
</evidence>
<sequence length="391" mass="40714">MARISILLLTLGAFVTGTAELVVVGIQQRIADDLNITIGLAGQLVSAFSLAFAIGTPIIISVTSRLPRKRLLIYALAMFAVGSAASFFSTTYTAMLIARAIVGMSAGVFTVVAFGSVSKLVPADRIGKAVGTVSLGISTSMVVGVPAGIAVTDALSWQAVFGALAIVAIVTMLLILRFLPDIEGDEEVPFLRQFRVLRNPVIAFAMIASFFFSTSFSSLYSYISPFIRTVYHFSVSQASAMMAALGIASVLASRMGGVWADRWGTSRTIYAGLVGGVISLAIVQSLSDVAIIGSALLCLWLFSMSVAIPAIQTFFIRQSPGFSNLVLGLNTSVLHLGVAAGAGIGGAVAESTSSIAHHPSVSALAALVSLTMAVVAVRRSTTTETYVKEAT</sequence>
<proteinExistence type="predicted"/>
<reference evidence="10" key="1">
    <citation type="journal article" date="2019" name="Int. J. Syst. Evol. Microbiol.">
        <title>The Global Catalogue of Microorganisms (GCM) 10K type strain sequencing project: providing services to taxonomists for standard genome sequencing and annotation.</title>
        <authorList>
            <consortium name="The Broad Institute Genomics Platform"/>
            <consortium name="The Broad Institute Genome Sequencing Center for Infectious Disease"/>
            <person name="Wu L."/>
            <person name="Ma J."/>
        </authorList>
    </citation>
    <scope>NUCLEOTIDE SEQUENCE [LARGE SCALE GENOMIC DNA]</scope>
    <source>
        <strain evidence="10">CGMCC 1.18575</strain>
    </source>
</reference>
<accession>A0ABW0HZH0</accession>
<dbReference type="PANTHER" id="PTHR43124">
    <property type="entry name" value="PURINE EFFLUX PUMP PBUE"/>
    <property type="match status" value="1"/>
</dbReference>
<feature type="transmembrane region" description="Helical" evidence="7">
    <location>
        <begin position="129"/>
        <end position="151"/>
    </location>
</feature>
<comment type="subcellular location">
    <subcellularLocation>
        <location evidence="1">Cell membrane</location>
        <topology evidence="1">Multi-pass membrane protein</topology>
    </subcellularLocation>
</comment>
<evidence type="ECO:0000313" key="9">
    <source>
        <dbReference type="EMBL" id="MFC5406389.1"/>
    </source>
</evidence>
<evidence type="ECO:0000256" key="5">
    <source>
        <dbReference type="ARBA" id="ARBA00022989"/>
    </source>
</evidence>
<gene>
    <name evidence="9" type="ORF">ACFPOF_26965</name>
</gene>
<feature type="transmembrane region" description="Helical" evidence="7">
    <location>
        <begin position="157"/>
        <end position="179"/>
    </location>
</feature>
<dbReference type="Gene3D" id="1.20.1250.20">
    <property type="entry name" value="MFS general substrate transporter like domains"/>
    <property type="match status" value="2"/>
</dbReference>
<feature type="transmembrane region" description="Helical" evidence="7">
    <location>
        <begin position="200"/>
        <end position="223"/>
    </location>
</feature>
<feature type="transmembrane region" description="Helical" evidence="7">
    <location>
        <begin position="264"/>
        <end position="283"/>
    </location>
</feature>
<dbReference type="PANTHER" id="PTHR43124:SF10">
    <property type="entry name" value="PURINE EFFLUX PUMP PBUE"/>
    <property type="match status" value="1"/>
</dbReference>
<protein>
    <submittedName>
        <fullName evidence="9">MFS transporter</fullName>
    </submittedName>
</protein>
<dbReference type="Proteomes" id="UP001596113">
    <property type="component" value="Unassembled WGS sequence"/>
</dbReference>
<comment type="caution">
    <text evidence="9">The sequence shown here is derived from an EMBL/GenBank/DDBJ whole genome shotgun (WGS) entry which is preliminary data.</text>
</comment>
<dbReference type="InterPro" id="IPR050189">
    <property type="entry name" value="MFS_Efflux_Transporters"/>
</dbReference>
<dbReference type="InterPro" id="IPR020846">
    <property type="entry name" value="MFS_dom"/>
</dbReference>
<evidence type="ECO:0000256" key="7">
    <source>
        <dbReference type="SAM" id="Phobius"/>
    </source>
</evidence>
<feature type="transmembrane region" description="Helical" evidence="7">
    <location>
        <begin position="355"/>
        <end position="377"/>
    </location>
</feature>
<evidence type="ECO:0000256" key="3">
    <source>
        <dbReference type="ARBA" id="ARBA00022475"/>
    </source>
</evidence>
<dbReference type="RefSeq" id="WP_378138466.1">
    <property type="nucleotide sequence ID" value="NZ_JBHSMI010000052.1"/>
</dbReference>
<keyword evidence="6 7" id="KW-0472">Membrane</keyword>
<feature type="transmembrane region" description="Helical" evidence="7">
    <location>
        <begin position="229"/>
        <end position="252"/>
    </location>
</feature>
<keyword evidence="5 7" id="KW-1133">Transmembrane helix</keyword>
<evidence type="ECO:0000259" key="8">
    <source>
        <dbReference type="PROSITE" id="PS50850"/>
    </source>
</evidence>
<evidence type="ECO:0000256" key="1">
    <source>
        <dbReference type="ARBA" id="ARBA00004651"/>
    </source>
</evidence>
<dbReference type="CDD" id="cd17324">
    <property type="entry name" value="MFS_NepI_like"/>
    <property type="match status" value="1"/>
</dbReference>
<feature type="transmembrane region" description="Helical" evidence="7">
    <location>
        <begin position="35"/>
        <end position="59"/>
    </location>
</feature>
<feature type="transmembrane region" description="Helical" evidence="7">
    <location>
        <begin position="327"/>
        <end position="349"/>
    </location>
</feature>
<keyword evidence="10" id="KW-1185">Reference proteome</keyword>
<dbReference type="SUPFAM" id="SSF103473">
    <property type="entry name" value="MFS general substrate transporter"/>
    <property type="match status" value="1"/>
</dbReference>
<organism evidence="9 10">
    <name type="scientific">Cohnella soli</name>
    <dbReference type="NCBI Taxonomy" id="425005"/>
    <lineage>
        <taxon>Bacteria</taxon>
        <taxon>Bacillati</taxon>
        <taxon>Bacillota</taxon>
        <taxon>Bacilli</taxon>
        <taxon>Bacillales</taxon>
        <taxon>Paenibacillaceae</taxon>
        <taxon>Cohnella</taxon>
    </lineage>
</organism>
<feature type="transmembrane region" description="Helical" evidence="7">
    <location>
        <begin position="71"/>
        <end position="90"/>
    </location>
</feature>
<dbReference type="EMBL" id="JBHSMI010000052">
    <property type="protein sequence ID" value="MFC5406389.1"/>
    <property type="molecule type" value="Genomic_DNA"/>
</dbReference>
<keyword evidence="4 7" id="KW-0812">Transmembrane</keyword>
<evidence type="ECO:0000256" key="2">
    <source>
        <dbReference type="ARBA" id="ARBA00022448"/>
    </source>
</evidence>
<name>A0ABW0HZH0_9BACL</name>
<keyword evidence="2" id="KW-0813">Transport</keyword>
<feature type="transmembrane region" description="Helical" evidence="7">
    <location>
        <begin position="96"/>
        <end position="117"/>
    </location>
</feature>
<feature type="domain" description="Major facilitator superfamily (MFS) profile" evidence="8">
    <location>
        <begin position="5"/>
        <end position="383"/>
    </location>
</feature>
<evidence type="ECO:0000313" key="10">
    <source>
        <dbReference type="Proteomes" id="UP001596113"/>
    </source>
</evidence>
<keyword evidence="3" id="KW-1003">Cell membrane</keyword>
<dbReference type="InterPro" id="IPR011701">
    <property type="entry name" value="MFS"/>
</dbReference>
<dbReference type="Pfam" id="PF07690">
    <property type="entry name" value="MFS_1"/>
    <property type="match status" value="1"/>
</dbReference>
<feature type="transmembrane region" description="Helical" evidence="7">
    <location>
        <begin position="289"/>
        <end position="315"/>
    </location>
</feature>
<dbReference type="PROSITE" id="PS50850">
    <property type="entry name" value="MFS"/>
    <property type="match status" value="1"/>
</dbReference>